<evidence type="ECO:0000313" key="1">
    <source>
        <dbReference type="EMBL" id="JAE31044.1"/>
    </source>
</evidence>
<reference evidence="1" key="1">
    <citation type="submission" date="2014-09" db="EMBL/GenBank/DDBJ databases">
        <authorList>
            <person name="Magalhaes I.L.F."/>
            <person name="Oliveira U."/>
            <person name="Santos F.R."/>
            <person name="Vidigal T.H.D.A."/>
            <person name="Brescovit A.D."/>
            <person name="Santos A.J."/>
        </authorList>
    </citation>
    <scope>NUCLEOTIDE SEQUENCE</scope>
    <source>
        <tissue evidence="1">Shoot tissue taken approximately 20 cm above the soil surface</tissue>
    </source>
</reference>
<reference evidence="1" key="2">
    <citation type="journal article" date="2015" name="Data Brief">
        <title>Shoot transcriptome of the giant reed, Arundo donax.</title>
        <authorList>
            <person name="Barrero R.A."/>
            <person name="Guerrero F.D."/>
            <person name="Moolhuijzen P."/>
            <person name="Goolsby J.A."/>
            <person name="Tidwell J."/>
            <person name="Bellgard S.E."/>
            <person name="Bellgard M.I."/>
        </authorList>
    </citation>
    <scope>NUCLEOTIDE SEQUENCE</scope>
    <source>
        <tissue evidence="1">Shoot tissue taken approximately 20 cm above the soil surface</tissue>
    </source>
</reference>
<sequence length="75" mass="8383">MYVPSPQPSPGHCIRSLSTFPVASSTLYRPSTASSTLRCSCLPFLGLEKVFFLRFLPPPPRRRSTRCSVDSFCML</sequence>
<name>A0A0A9H5G9_ARUDO</name>
<dbReference type="EMBL" id="GBRH01166852">
    <property type="protein sequence ID" value="JAE31044.1"/>
    <property type="molecule type" value="Transcribed_RNA"/>
</dbReference>
<organism evidence="1">
    <name type="scientific">Arundo donax</name>
    <name type="common">Giant reed</name>
    <name type="synonym">Donax arundinaceus</name>
    <dbReference type="NCBI Taxonomy" id="35708"/>
    <lineage>
        <taxon>Eukaryota</taxon>
        <taxon>Viridiplantae</taxon>
        <taxon>Streptophyta</taxon>
        <taxon>Embryophyta</taxon>
        <taxon>Tracheophyta</taxon>
        <taxon>Spermatophyta</taxon>
        <taxon>Magnoliopsida</taxon>
        <taxon>Liliopsida</taxon>
        <taxon>Poales</taxon>
        <taxon>Poaceae</taxon>
        <taxon>PACMAD clade</taxon>
        <taxon>Arundinoideae</taxon>
        <taxon>Arundineae</taxon>
        <taxon>Arundo</taxon>
    </lineage>
</organism>
<accession>A0A0A9H5G9</accession>
<protein>
    <submittedName>
        <fullName evidence="1">UBF9</fullName>
    </submittedName>
</protein>
<dbReference type="AlphaFoldDB" id="A0A0A9H5G9"/>
<proteinExistence type="predicted"/>